<dbReference type="PANTHER" id="PTHR43735:SF3">
    <property type="entry name" value="FERROPTOSIS SUPPRESSOR PROTEIN 1"/>
    <property type="match status" value="1"/>
</dbReference>
<dbReference type="RefSeq" id="XP_035345621.1">
    <property type="nucleotide sequence ID" value="XM_035489728.1"/>
</dbReference>
<keyword evidence="7" id="KW-1185">Reference proteome</keyword>
<dbReference type="GO" id="GO:0050660">
    <property type="term" value="F:flavin adenine dinucleotide binding"/>
    <property type="evidence" value="ECO:0007669"/>
    <property type="project" value="TreeGrafter"/>
</dbReference>
<dbReference type="GO" id="GO:0004174">
    <property type="term" value="F:electron-transferring-flavoprotein dehydrogenase activity"/>
    <property type="evidence" value="ECO:0007669"/>
    <property type="project" value="TreeGrafter"/>
</dbReference>
<evidence type="ECO:0000256" key="1">
    <source>
        <dbReference type="ARBA" id="ARBA00006442"/>
    </source>
</evidence>
<proteinExistence type="inferred from homology"/>
<protein>
    <recommendedName>
        <fullName evidence="5">FAD/NAD(P)-binding domain-containing protein</fullName>
    </recommendedName>
</protein>
<dbReference type="PANTHER" id="PTHR43735">
    <property type="entry name" value="APOPTOSIS-INDUCING FACTOR 1"/>
    <property type="match status" value="1"/>
</dbReference>
<evidence type="ECO:0000256" key="4">
    <source>
        <dbReference type="ARBA" id="ARBA00023002"/>
    </source>
</evidence>
<sequence>MSQTKTILILGGSYGGVATAHYLLKHVIPSLPQKETYKIVLVSTSSHFFCRPTSPRALTSEDAFPKDKLFVPLTKAFSQYDSGCIQLVTGTALRLDHINRTVSVCISADSAEQKIDYHALIIATGATATSPLFGLFGGHTKTEEAWVEVRKQLPDTKTIVIAGGGPTGVETAGELGQYLNGRGGLFGGSSSINKTAITIVTRSSQILPDLPLPLAQKAEAQLAKLGVSVIKNRKIIGVTPPDAGAIAKDDSDLMHITDSVEITLDNEKSIKADLYIPATGVSPNTAFIDKVLLDGEGYVNVDSTLRVKNGAGPRVYAIGHVSSSQPRAIHAIMNQTPVLCENLKLDLLAGEGQNGSGYRELAPETKKSQLVVIGGGGVGVAFGWKIPGFPVWLIKGRDYWLGMTPGMWNGKQFEKAG</sequence>
<feature type="domain" description="FAD/NAD(P)-binding" evidence="5">
    <location>
        <begin position="6"/>
        <end position="333"/>
    </location>
</feature>
<dbReference type="OrthoDB" id="202203at2759"/>
<evidence type="ECO:0000256" key="2">
    <source>
        <dbReference type="ARBA" id="ARBA00022630"/>
    </source>
</evidence>
<dbReference type="KEGG" id="trg:TRUGW13939_06577"/>
<keyword evidence="4" id="KW-0560">Oxidoreductase</keyword>
<dbReference type="PRINTS" id="PR00368">
    <property type="entry name" value="FADPNR"/>
</dbReference>
<dbReference type="PRINTS" id="PR00469">
    <property type="entry name" value="PNDRDTASEII"/>
</dbReference>
<dbReference type="Proteomes" id="UP000509510">
    <property type="component" value="Chromosome III"/>
</dbReference>
<dbReference type="GO" id="GO:0005737">
    <property type="term" value="C:cytoplasm"/>
    <property type="evidence" value="ECO:0007669"/>
    <property type="project" value="TreeGrafter"/>
</dbReference>
<dbReference type="EMBL" id="CP055900">
    <property type="protein sequence ID" value="QKX59443.1"/>
    <property type="molecule type" value="Genomic_DNA"/>
</dbReference>
<dbReference type="SUPFAM" id="SSF51905">
    <property type="entry name" value="FAD/NAD(P)-binding domain"/>
    <property type="match status" value="1"/>
</dbReference>
<keyword evidence="3" id="KW-0274">FAD</keyword>
<comment type="similarity">
    <text evidence="1">Belongs to the FAD-dependent oxidoreductase family.</text>
</comment>
<reference evidence="7" key="1">
    <citation type="submission" date="2020-06" db="EMBL/GenBank/DDBJ databases">
        <title>A chromosome-scale genome assembly of Talaromyces rugulosus W13939.</title>
        <authorList>
            <person name="Wang B."/>
            <person name="Guo L."/>
            <person name="Ye K."/>
            <person name="Wang L."/>
        </authorList>
    </citation>
    <scope>NUCLEOTIDE SEQUENCE [LARGE SCALE GENOMIC DNA]</scope>
    <source>
        <strain evidence="7">W13939</strain>
    </source>
</reference>
<accession>A0A7H8R3J3</accession>
<dbReference type="AlphaFoldDB" id="A0A7H8R3J3"/>
<name>A0A7H8R3J3_TALRU</name>
<dbReference type="Pfam" id="PF07992">
    <property type="entry name" value="Pyr_redox_2"/>
    <property type="match status" value="1"/>
</dbReference>
<gene>
    <name evidence="6" type="ORF">TRUGW13939_06577</name>
</gene>
<keyword evidence="2" id="KW-0285">Flavoprotein</keyword>
<evidence type="ECO:0000313" key="7">
    <source>
        <dbReference type="Proteomes" id="UP000509510"/>
    </source>
</evidence>
<dbReference type="InterPro" id="IPR023753">
    <property type="entry name" value="FAD/NAD-binding_dom"/>
</dbReference>
<dbReference type="GeneID" id="55994072"/>
<evidence type="ECO:0000256" key="3">
    <source>
        <dbReference type="ARBA" id="ARBA00022827"/>
    </source>
</evidence>
<organism evidence="6 7">
    <name type="scientific">Talaromyces rugulosus</name>
    <name type="common">Penicillium rugulosum</name>
    <dbReference type="NCBI Taxonomy" id="121627"/>
    <lineage>
        <taxon>Eukaryota</taxon>
        <taxon>Fungi</taxon>
        <taxon>Dikarya</taxon>
        <taxon>Ascomycota</taxon>
        <taxon>Pezizomycotina</taxon>
        <taxon>Eurotiomycetes</taxon>
        <taxon>Eurotiomycetidae</taxon>
        <taxon>Eurotiales</taxon>
        <taxon>Trichocomaceae</taxon>
        <taxon>Talaromyces</taxon>
        <taxon>Talaromyces sect. Islandici</taxon>
    </lineage>
</organism>
<evidence type="ECO:0000259" key="5">
    <source>
        <dbReference type="Pfam" id="PF07992"/>
    </source>
</evidence>
<dbReference type="Gene3D" id="3.50.50.100">
    <property type="match status" value="1"/>
</dbReference>
<dbReference type="InterPro" id="IPR036188">
    <property type="entry name" value="FAD/NAD-bd_sf"/>
</dbReference>
<evidence type="ECO:0000313" key="6">
    <source>
        <dbReference type="EMBL" id="QKX59443.1"/>
    </source>
</evidence>